<dbReference type="Proteomes" id="UP000593565">
    <property type="component" value="Unassembled WGS sequence"/>
</dbReference>
<proteinExistence type="predicted"/>
<sequence length="209" mass="23225">MRVVEMWHCASIWRAPDFNWTALNIPLSSSALYGSAWSHSGQGERNILHIALNEGQMASNELIHPNMQVFMLEEPTDHYPCPEWSVCVWSNGCTSSRSSPSTSGMIAQSSAILTFRQSHWQIILMQCATSTRTKQGGTFADLPTFAPPGHLNSHPLPEHPDIRRYGQTCHLVSVVSSPLTSCIKTHSGGGQIRKMAWLRVSKIHQLCCL</sequence>
<accession>A0A7J6BCR6</accession>
<evidence type="ECO:0000313" key="1">
    <source>
        <dbReference type="EMBL" id="KAF4092875.1"/>
    </source>
</evidence>
<evidence type="ECO:0000313" key="2">
    <source>
        <dbReference type="Proteomes" id="UP000593565"/>
    </source>
</evidence>
<dbReference type="EMBL" id="JAAGNN010000002">
    <property type="protein sequence ID" value="KAF4092875.1"/>
    <property type="molecule type" value="Genomic_DNA"/>
</dbReference>
<comment type="caution">
    <text evidence="1">The sequence shown here is derived from an EMBL/GenBank/DDBJ whole genome shotgun (WGS) entry which is preliminary data.</text>
</comment>
<reference evidence="1 2" key="1">
    <citation type="submission" date="2020-02" db="EMBL/GenBank/DDBJ databases">
        <title>A chromosome-scale genome assembly of the black bullhead catfish (Ameiurus melas).</title>
        <authorList>
            <person name="Wen M."/>
            <person name="Zham M."/>
            <person name="Cabau C."/>
            <person name="Klopp C."/>
            <person name="Donnadieu C."/>
            <person name="Roques C."/>
            <person name="Bouchez O."/>
            <person name="Lampietro C."/>
            <person name="Jouanno E."/>
            <person name="Herpin A."/>
            <person name="Louis A."/>
            <person name="Berthelot C."/>
            <person name="Parey E."/>
            <person name="Roest-Crollius H."/>
            <person name="Braasch I."/>
            <person name="Postlethwait J."/>
            <person name="Robinson-Rechavi M."/>
            <person name="Echchiki A."/>
            <person name="Begum T."/>
            <person name="Montfort J."/>
            <person name="Schartl M."/>
            <person name="Bobe J."/>
            <person name="Guiguen Y."/>
        </authorList>
    </citation>
    <scope>NUCLEOTIDE SEQUENCE [LARGE SCALE GENOMIC DNA]</scope>
    <source>
        <strain evidence="1">M_S1</strain>
        <tissue evidence="1">Blood</tissue>
    </source>
</reference>
<organism evidence="1 2">
    <name type="scientific">Ameiurus melas</name>
    <name type="common">Black bullhead</name>
    <name type="synonym">Silurus melas</name>
    <dbReference type="NCBI Taxonomy" id="219545"/>
    <lineage>
        <taxon>Eukaryota</taxon>
        <taxon>Metazoa</taxon>
        <taxon>Chordata</taxon>
        <taxon>Craniata</taxon>
        <taxon>Vertebrata</taxon>
        <taxon>Euteleostomi</taxon>
        <taxon>Actinopterygii</taxon>
        <taxon>Neopterygii</taxon>
        <taxon>Teleostei</taxon>
        <taxon>Ostariophysi</taxon>
        <taxon>Siluriformes</taxon>
        <taxon>Ictaluridae</taxon>
        <taxon>Ameiurus</taxon>
    </lineage>
</organism>
<protein>
    <submittedName>
        <fullName evidence="1">Uncharacterized protein</fullName>
    </submittedName>
</protein>
<dbReference type="AlphaFoldDB" id="A0A7J6BCR6"/>
<gene>
    <name evidence="1" type="ORF">AMELA_G00025290</name>
</gene>
<keyword evidence="2" id="KW-1185">Reference proteome</keyword>
<name>A0A7J6BCR6_AMEME</name>